<dbReference type="SUPFAM" id="SSF53335">
    <property type="entry name" value="S-adenosyl-L-methionine-dependent methyltransferases"/>
    <property type="match status" value="1"/>
</dbReference>
<keyword evidence="2" id="KW-0808">Transferase</keyword>
<reference evidence="2 3" key="1">
    <citation type="submission" date="2019-08" db="EMBL/GenBank/DDBJ databases">
        <authorList>
            <person name="Dhanesh K."/>
            <person name="Kumar G."/>
            <person name="Sasikala C."/>
            <person name="Venkata Ramana C."/>
        </authorList>
    </citation>
    <scope>NUCLEOTIDE SEQUENCE [LARGE SCALE GENOMIC DNA]</scope>
    <source>
        <strain evidence="2 3">JC645</strain>
    </source>
</reference>
<dbReference type="AlphaFoldDB" id="A0A5M6DD22"/>
<organism evidence="2 3">
    <name type="scientific">Roseiconus nitratireducens</name>
    <dbReference type="NCBI Taxonomy" id="2605748"/>
    <lineage>
        <taxon>Bacteria</taxon>
        <taxon>Pseudomonadati</taxon>
        <taxon>Planctomycetota</taxon>
        <taxon>Planctomycetia</taxon>
        <taxon>Pirellulales</taxon>
        <taxon>Pirellulaceae</taxon>
        <taxon>Roseiconus</taxon>
    </lineage>
</organism>
<dbReference type="EMBL" id="VWOX01000003">
    <property type="protein sequence ID" value="KAA5545303.1"/>
    <property type="molecule type" value="Genomic_DNA"/>
</dbReference>
<gene>
    <name evidence="2" type="ORF">FYK55_06510</name>
</gene>
<evidence type="ECO:0000313" key="2">
    <source>
        <dbReference type="EMBL" id="KAA5545303.1"/>
    </source>
</evidence>
<keyword evidence="2" id="KW-0489">Methyltransferase</keyword>
<protein>
    <submittedName>
        <fullName evidence="2">Class I SAM-dependent methyltransferase</fullName>
    </submittedName>
</protein>
<dbReference type="CDD" id="cd02440">
    <property type="entry name" value="AdoMet_MTases"/>
    <property type="match status" value="1"/>
</dbReference>
<dbReference type="InterPro" id="IPR029063">
    <property type="entry name" value="SAM-dependent_MTases_sf"/>
</dbReference>
<dbReference type="Gene3D" id="3.40.50.150">
    <property type="entry name" value="Vaccinia Virus protein VP39"/>
    <property type="match status" value="1"/>
</dbReference>
<name>A0A5M6DD22_9BACT</name>
<dbReference type="Proteomes" id="UP000324479">
    <property type="component" value="Unassembled WGS sequence"/>
</dbReference>
<dbReference type="PANTHER" id="PTHR47473:SF1">
    <property type="entry name" value="METHYLTRANSFERASE DOMAIN-CONTAINING PROTEIN"/>
    <property type="match status" value="1"/>
</dbReference>
<sequence>MSVTTDPKGAGDGSPPTVDFQDATLASDLKVLWNLIARPVRGATHAERLESFYGHQADQYDSFRSRMLHGRNELIDRIVFPAAGIWVDVGAGTGNNIVHAGHRTRALREIHLVDLSRSLLEVAQKRISSAGIENARVHLADATQFQLPAESVDVITFSYSLTMIPDWFEAIRQAERMLKPGGTIAATDLYVSRKYAADTCRQHGWLRRAFWTHWFAADNVHLSGDHCAMLQRTFDCELFHERMGRVPYLPLIRAPYYLFVGTKPGR</sequence>
<keyword evidence="3" id="KW-1185">Reference proteome</keyword>
<evidence type="ECO:0000313" key="3">
    <source>
        <dbReference type="Proteomes" id="UP000324479"/>
    </source>
</evidence>
<dbReference type="GO" id="GO:0032259">
    <property type="term" value="P:methylation"/>
    <property type="evidence" value="ECO:0007669"/>
    <property type="project" value="UniProtKB-KW"/>
</dbReference>
<dbReference type="InterPro" id="IPR041698">
    <property type="entry name" value="Methyltransf_25"/>
</dbReference>
<dbReference type="RefSeq" id="WP_150075573.1">
    <property type="nucleotide sequence ID" value="NZ_VWOX01000003.1"/>
</dbReference>
<accession>A0A5M6DD22</accession>
<proteinExistence type="predicted"/>
<dbReference type="Pfam" id="PF13649">
    <property type="entry name" value="Methyltransf_25"/>
    <property type="match status" value="1"/>
</dbReference>
<dbReference type="PANTHER" id="PTHR47473">
    <property type="entry name" value="BTA1P"/>
    <property type="match status" value="1"/>
</dbReference>
<dbReference type="GO" id="GO:0008168">
    <property type="term" value="F:methyltransferase activity"/>
    <property type="evidence" value="ECO:0007669"/>
    <property type="project" value="UniProtKB-KW"/>
</dbReference>
<comment type="caution">
    <text evidence="2">The sequence shown here is derived from an EMBL/GenBank/DDBJ whole genome shotgun (WGS) entry which is preliminary data.</text>
</comment>
<evidence type="ECO:0000259" key="1">
    <source>
        <dbReference type="Pfam" id="PF13649"/>
    </source>
</evidence>
<feature type="domain" description="Methyltransferase" evidence="1">
    <location>
        <begin position="87"/>
        <end position="182"/>
    </location>
</feature>